<evidence type="ECO:0000256" key="4">
    <source>
        <dbReference type="ARBA" id="ARBA00022989"/>
    </source>
</evidence>
<name>A0A917XS34_9BACI</name>
<gene>
    <name evidence="7" type="ORF">GCM10007971_02740</name>
</gene>
<protein>
    <recommendedName>
        <fullName evidence="9">Flagellar protein</fullName>
    </recommendedName>
</protein>
<evidence type="ECO:0000313" key="8">
    <source>
        <dbReference type="Proteomes" id="UP000624041"/>
    </source>
</evidence>
<dbReference type="AlphaFoldDB" id="A0A917XS34"/>
<accession>A0A917XS34</accession>
<keyword evidence="2" id="KW-1003">Cell membrane</keyword>
<evidence type="ECO:0000256" key="1">
    <source>
        <dbReference type="ARBA" id="ARBA00004236"/>
    </source>
</evidence>
<dbReference type="Pfam" id="PF04347">
    <property type="entry name" value="FliO"/>
    <property type="match status" value="1"/>
</dbReference>
<dbReference type="GO" id="GO:0044781">
    <property type="term" value="P:bacterial-type flagellum organization"/>
    <property type="evidence" value="ECO:0007669"/>
    <property type="project" value="InterPro"/>
</dbReference>
<dbReference type="InterPro" id="IPR022781">
    <property type="entry name" value="Flagellar_biosynth_FliO"/>
</dbReference>
<comment type="subcellular location">
    <subcellularLocation>
        <location evidence="1">Cell membrane</location>
    </subcellularLocation>
</comment>
<keyword evidence="4 6" id="KW-1133">Transmembrane helix</keyword>
<dbReference type="GO" id="GO:0016020">
    <property type="term" value="C:membrane"/>
    <property type="evidence" value="ECO:0007669"/>
    <property type="project" value="InterPro"/>
</dbReference>
<evidence type="ECO:0008006" key="9">
    <source>
        <dbReference type="Google" id="ProtNLM"/>
    </source>
</evidence>
<dbReference type="Proteomes" id="UP000624041">
    <property type="component" value="Unassembled WGS sequence"/>
</dbReference>
<proteinExistence type="predicted"/>
<keyword evidence="5 6" id="KW-0472">Membrane</keyword>
<evidence type="ECO:0000256" key="6">
    <source>
        <dbReference type="SAM" id="Phobius"/>
    </source>
</evidence>
<reference evidence="7" key="2">
    <citation type="submission" date="2020-09" db="EMBL/GenBank/DDBJ databases">
        <authorList>
            <person name="Sun Q."/>
            <person name="Ohkuma M."/>
        </authorList>
    </citation>
    <scope>NUCLEOTIDE SEQUENCE</scope>
    <source>
        <strain evidence="7">JCM 17251</strain>
    </source>
</reference>
<sequence length="215" mass="25004">MSMKPIVTFSIIFSVFLCGLFGDISYIHAEPEYVDECLENPERCEEQVTEDESNENTELLQQEEPGSLFFQIVRLVFALLLVVGLIYVFLYFLKRRNKIGNRIKSLENVGGIPVGQNKTVQLIRLGNKLYLIGVAENITLLEELDDPTLMEEIMRAKKEQESELDASNILSSILKKNQKEKVEEDRFNRLFNQELNRLQKTRKSIIERNKEDRNE</sequence>
<comment type="caution">
    <text evidence="7">The sequence shown here is derived from an EMBL/GenBank/DDBJ whole genome shotgun (WGS) entry which is preliminary data.</text>
</comment>
<evidence type="ECO:0000256" key="5">
    <source>
        <dbReference type="ARBA" id="ARBA00023136"/>
    </source>
</evidence>
<organism evidence="7 8">
    <name type="scientific">Oceanobacillus indicireducens</name>
    <dbReference type="NCBI Taxonomy" id="1004261"/>
    <lineage>
        <taxon>Bacteria</taxon>
        <taxon>Bacillati</taxon>
        <taxon>Bacillota</taxon>
        <taxon>Bacilli</taxon>
        <taxon>Bacillales</taxon>
        <taxon>Bacillaceae</taxon>
        <taxon>Oceanobacillus</taxon>
    </lineage>
</organism>
<evidence type="ECO:0000313" key="7">
    <source>
        <dbReference type="EMBL" id="GGN49789.1"/>
    </source>
</evidence>
<evidence type="ECO:0000256" key="2">
    <source>
        <dbReference type="ARBA" id="ARBA00022475"/>
    </source>
</evidence>
<feature type="transmembrane region" description="Helical" evidence="6">
    <location>
        <begin position="68"/>
        <end position="93"/>
    </location>
</feature>
<keyword evidence="3 6" id="KW-0812">Transmembrane</keyword>
<reference evidence="7" key="1">
    <citation type="journal article" date="2014" name="Int. J. Syst. Evol. Microbiol.">
        <title>Complete genome sequence of Corynebacterium casei LMG S-19264T (=DSM 44701T), isolated from a smear-ripened cheese.</title>
        <authorList>
            <consortium name="US DOE Joint Genome Institute (JGI-PGF)"/>
            <person name="Walter F."/>
            <person name="Albersmeier A."/>
            <person name="Kalinowski J."/>
            <person name="Ruckert C."/>
        </authorList>
    </citation>
    <scope>NUCLEOTIDE SEQUENCE</scope>
    <source>
        <strain evidence="7">JCM 17251</strain>
    </source>
</reference>
<keyword evidence="8" id="KW-1185">Reference proteome</keyword>
<dbReference type="EMBL" id="BMOS01000001">
    <property type="protein sequence ID" value="GGN49789.1"/>
    <property type="molecule type" value="Genomic_DNA"/>
</dbReference>
<evidence type="ECO:0000256" key="3">
    <source>
        <dbReference type="ARBA" id="ARBA00022692"/>
    </source>
</evidence>
<dbReference type="RefSeq" id="WP_194461782.1">
    <property type="nucleotide sequence ID" value="NZ_BMOS01000001.1"/>
</dbReference>